<sequence>MVFYDDDMDYEEEEPCSETSILGANNEDYTVGLNIHVREPTPEDSTAMILLGSKATSVKKDEDQKSGASVESLGDELTEKLLARLPQIQKSTSEEGDFFMREKTLKPPRSADVNEIPFPPEEKLEKPEQVRKEEEALLGSSLAVVRYLPEGPVDRSVPHISITFSQPMVAVSGVEDVHDQDFSFVKIEPFPKNGGRFRWMGAKTLFFEPNYRFDMSTEYTVTIDCEKTKSSVGGVLDKNVSFKFETPRLTMLNYLPNSYHAVPINEFPFVYMEFDQDIDPNQIFSSVNIPGYSCKLVQNDGRTSVVKSYIEGKLKESSLEKRSSSLYNSVNYKLENSAPNRHVWIEIDVASRRVALSETLAITLLQGARSIEGPLRTEKDISFTATNYPEFKVTSHTGGKLPLEPFSFTFSNNIDIELLNEEHISIQPPIERLRINPSGNYLTISGNIKGRTTYQVQLSGQITDVWGQKLAGENNFTFQVGPAAQSLQAYKTGMMVIDPTVNTKPSFSVFSVNLEAIHVQVYQVKPGDYSNNVFYYDAYSNATLSLSGKKVLDTMVNTNGQPDEPVDTEIDLTQYLQHPNDMLGQLLVAVEPSKTHWKDNWKYRPVYISWIQVTKMAMDGFFDTRTGNVYCWANSLIDGTVIKSDVSFKQKKFLPSFSTKPDSETGIAVLSHTSNGSEYTLIGSYLNDTCFIPDLYLYHYRIDDRLAYNIFNDRGLYKPGEEIFIKGICRELKVEKYGSRTIPTLPKKGTYEYIVKDSRGAKYHTGKYTISEHGSFDIKFSIPDNVNLGSHSIEFNGRTMHTNFNVQEFRTPEFTVSTSVPPCRYIVNNLTILKTQAAYYSGGGLSGSKCSYVIKQSKTSYTPPNFSGFNFSTYISNPFYRYWCYDTYGSENYKPVTFEGVCNSDGEHEIAILFDETERQEKSPMNITVETSVQDINRQTINDSTTFTVHPCKYYCGMKIEKMFVKPNVQTNLFMVTTDLEGNTIPGIDMELVATTTVEKKKGFSVVHESVEVFKKVFKSESEPVKYPISFDKGGNYKFTLRIKDTETGLTNSSNNSLYVTGGKSKKDVVGSRLSKQQALLVADKGMYEIGEEAKILIQSPFDGKANGVVTVCLNSVIDNIPITIDPEVGSTEFTLKITKEHIPNVTVSVMLQGSESRSDSLGLPLDLPKQPAYANGTCYIGVSSKVHQLDVLVTPEKQFVTPGVETFVDVLVTDKENSKPQAGSEVCLVAVDEAVLSLTGYRISNPLSTFIVGTGQSFSEFSLRDHVFVKSFDNINIQSPPEDSSDEEECDDDECECCKCEGCLCRSCCCYDDCDCQEEVQERKSCKKSKKRCEEKECEECNDDAGGCEGGEEVGSAIVVRKNFNPVAVFSPVCVTDAQGKARVPFKLPDNLTRYRITAVSTKLDSLYGLGESSIVAQLPLAIRPSLPRFLNFGDKAEFACVLQNQTLIDLNVHIAVAYDGLELLDPSKRGLNVKIPALKRAELRFPMQATKVGISKFQVAVSVSELINFSDAVEKELRVFTPATTEAFAHYGELDGDCTTFQPVKAPENIYPQFGGLQITTSSTALSALTDAFLYVYNYSFECCEQLSSKILSIVALKDVLQAFKVKDIPSSIMLNSTVQLSLGILNGRQFPNGGFGWWTYRSDYSVSPYLSCHVGHAFARAKIAGYSLNNNVVSKLTNFLCDIENYIRDTYYSPSSKYAIRSYAYYVAALLGDSRAKQKADQLYSECGLKDTCLETLSWTASAMFFANGKEATTKSTEIVNYILMRVNETAQTANFVTSYGDEQSSKLIMLHSDRRTDGICLEMLIHMVPQNNLIPKVVKGLLAHKKKGRWGNTQENVFILLALNSYFHVFEGVTPDFTAKMWLGEDYCGEQVFKGRNKDENVLTIPMRQLTTTEGAQTLAILKEGPGRLYYRIGMDYAPKNLLLPALDYGFQIERSYEGVTDPSHAQFDKARNCWKFKAGELVRVIITFTNTSRRYHVALVDFLPAGLEPINPELKGNAPSGEVKKSRCWWNYPWYEHVNSRDERVEAFSSLLWEGTHTFKHLCRATQIGSFIIPPTKCEEMYSPEIFGRSNTIFAEVYE</sequence>
<evidence type="ECO:0000313" key="4">
    <source>
        <dbReference type="Proteomes" id="UP000006671"/>
    </source>
</evidence>
<dbReference type="RefSeq" id="XP_002674150.1">
    <property type="nucleotide sequence ID" value="XM_002674104.1"/>
</dbReference>
<keyword evidence="4" id="KW-1185">Reference proteome</keyword>
<dbReference type="InterPro" id="IPR051802">
    <property type="entry name" value="YfhM-like"/>
</dbReference>
<dbReference type="Proteomes" id="UP000006671">
    <property type="component" value="Unassembled WGS sequence"/>
</dbReference>
<dbReference type="SMART" id="SM01359">
    <property type="entry name" value="A2M_N_2"/>
    <property type="match status" value="1"/>
</dbReference>
<dbReference type="eggNOG" id="ENOG502QS6U">
    <property type="taxonomic scope" value="Eukaryota"/>
</dbReference>
<organism evidence="4">
    <name type="scientific">Naegleria gruberi</name>
    <name type="common">Amoeba</name>
    <dbReference type="NCBI Taxonomy" id="5762"/>
    <lineage>
        <taxon>Eukaryota</taxon>
        <taxon>Discoba</taxon>
        <taxon>Heterolobosea</taxon>
        <taxon>Tetramitia</taxon>
        <taxon>Eutetramitia</taxon>
        <taxon>Vahlkampfiidae</taxon>
        <taxon>Naegleria</taxon>
    </lineage>
</organism>
<dbReference type="InterPro" id="IPR008930">
    <property type="entry name" value="Terpenoid_cyclase/PrenylTrfase"/>
</dbReference>
<dbReference type="OMA" id="LREVPWY"/>
<dbReference type="SMART" id="SM01360">
    <property type="entry name" value="A2M"/>
    <property type="match status" value="1"/>
</dbReference>
<gene>
    <name evidence="3" type="ORF">NAEGRDRAFT_80736</name>
</gene>
<dbReference type="SUPFAM" id="SSF48239">
    <property type="entry name" value="Terpenoid cyclases/Protein prenyltransferases"/>
    <property type="match status" value="1"/>
</dbReference>
<dbReference type="Pfam" id="PF01835">
    <property type="entry name" value="MG2"/>
    <property type="match status" value="1"/>
</dbReference>
<dbReference type="Pfam" id="PF17973">
    <property type="entry name" value="bMG10"/>
    <property type="match status" value="1"/>
</dbReference>
<dbReference type="InterPro" id="IPR002890">
    <property type="entry name" value="MG2"/>
</dbReference>
<accession>D2VPB7</accession>
<feature type="domain" description="Alpha-2-macroglobulin" evidence="2">
    <location>
        <begin position="1368"/>
        <end position="1458"/>
    </location>
</feature>
<dbReference type="InterPro" id="IPR001599">
    <property type="entry name" value="Macroglobln_a2"/>
</dbReference>
<reference evidence="3 4" key="1">
    <citation type="journal article" date="2010" name="Cell">
        <title>The genome of Naegleria gruberi illuminates early eukaryotic versatility.</title>
        <authorList>
            <person name="Fritz-Laylin L.K."/>
            <person name="Prochnik S.E."/>
            <person name="Ginger M.L."/>
            <person name="Dacks J.B."/>
            <person name="Carpenter M.L."/>
            <person name="Field M.C."/>
            <person name="Kuo A."/>
            <person name="Paredez A."/>
            <person name="Chapman J."/>
            <person name="Pham J."/>
            <person name="Shu S."/>
            <person name="Neupane R."/>
            <person name="Cipriano M."/>
            <person name="Mancuso J."/>
            <person name="Tu H."/>
            <person name="Salamov A."/>
            <person name="Lindquist E."/>
            <person name="Shapiro H."/>
            <person name="Lucas S."/>
            <person name="Grigoriev I.V."/>
            <person name="Cande W.Z."/>
            <person name="Fulton C."/>
            <person name="Rokhsar D.S."/>
            <person name="Dawson S.C."/>
        </authorList>
    </citation>
    <scope>NUCLEOTIDE SEQUENCE [LARGE SCALE GENOMIC DNA]</scope>
    <source>
        <strain evidence="3 4">NEG-M</strain>
    </source>
</reference>
<proteinExistence type="predicted"/>
<dbReference type="VEuPathDB" id="AmoebaDB:NAEGRDRAFT_80736"/>
<evidence type="ECO:0000259" key="1">
    <source>
        <dbReference type="SMART" id="SM01359"/>
    </source>
</evidence>
<dbReference type="STRING" id="5762.D2VPB7"/>
<name>D2VPB7_NAEGR</name>
<dbReference type="InParanoid" id="D2VPB7"/>
<dbReference type="OrthoDB" id="9980391at2759"/>
<dbReference type="Pfam" id="PF00207">
    <property type="entry name" value="A2M"/>
    <property type="match status" value="1"/>
</dbReference>
<dbReference type="EMBL" id="GG738886">
    <property type="protein sequence ID" value="EFC41406.1"/>
    <property type="molecule type" value="Genomic_DNA"/>
</dbReference>
<dbReference type="InterPro" id="IPR011625">
    <property type="entry name" value="A2M_N_BRD"/>
</dbReference>
<dbReference type="InterPro" id="IPR041246">
    <property type="entry name" value="Bact_MG10"/>
</dbReference>
<dbReference type="PANTHER" id="PTHR40094">
    <property type="entry name" value="ALPHA-2-MACROGLOBULIN HOMOLOG"/>
    <property type="match status" value="1"/>
</dbReference>
<dbReference type="GeneID" id="8850697"/>
<dbReference type="Gene3D" id="2.60.40.3710">
    <property type="match status" value="1"/>
</dbReference>
<dbReference type="GO" id="GO:0004866">
    <property type="term" value="F:endopeptidase inhibitor activity"/>
    <property type="evidence" value="ECO:0007669"/>
    <property type="project" value="InterPro"/>
</dbReference>
<dbReference type="CDD" id="cd00688">
    <property type="entry name" value="ISOPREN_C2_like"/>
    <property type="match status" value="1"/>
</dbReference>
<dbReference type="PANTHER" id="PTHR40094:SF1">
    <property type="entry name" value="UBIQUITIN DOMAIN-CONTAINING PROTEIN"/>
    <property type="match status" value="1"/>
</dbReference>
<dbReference type="Pfam" id="PF07703">
    <property type="entry name" value="A2M_BRD"/>
    <property type="match status" value="1"/>
</dbReference>
<dbReference type="Gene3D" id="2.60.40.1930">
    <property type="match status" value="1"/>
</dbReference>
<feature type="domain" description="Alpha-2-macroglobulin bait region" evidence="1">
    <location>
        <begin position="1079"/>
        <end position="1239"/>
    </location>
</feature>
<evidence type="ECO:0000259" key="2">
    <source>
        <dbReference type="SMART" id="SM01360"/>
    </source>
</evidence>
<dbReference type="KEGG" id="ngr:NAEGRDRAFT_80736"/>
<dbReference type="Gene3D" id="1.50.10.20">
    <property type="match status" value="1"/>
</dbReference>
<protein>
    <submittedName>
        <fullName evidence="3">Predicted protein</fullName>
    </submittedName>
</protein>
<evidence type="ECO:0000313" key="3">
    <source>
        <dbReference type="EMBL" id="EFC41406.1"/>
    </source>
</evidence>